<protein>
    <submittedName>
        <fullName evidence="1">Uncharacterized protein</fullName>
    </submittedName>
</protein>
<name>A0A1F4URK4_UNCKA</name>
<dbReference type="Proteomes" id="UP000176444">
    <property type="component" value="Unassembled WGS sequence"/>
</dbReference>
<proteinExistence type="predicted"/>
<dbReference type="AlphaFoldDB" id="A0A1F4URK4"/>
<evidence type="ECO:0000313" key="2">
    <source>
        <dbReference type="Proteomes" id="UP000176444"/>
    </source>
</evidence>
<comment type="caution">
    <text evidence="1">The sequence shown here is derived from an EMBL/GenBank/DDBJ whole genome shotgun (WGS) entry which is preliminary data.</text>
</comment>
<gene>
    <name evidence="1" type="ORF">A2713_00365</name>
</gene>
<accession>A0A1F4URK4</accession>
<evidence type="ECO:0000313" key="1">
    <source>
        <dbReference type="EMBL" id="OGC47532.1"/>
    </source>
</evidence>
<dbReference type="EMBL" id="MEUX01000012">
    <property type="protein sequence ID" value="OGC47532.1"/>
    <property type="molecule type" value="Genomic_DNA"/>
</dbReference>
<reference evidence="1 2" key="1">
    <citation type="journal article" date="2016" name="Nat. Commun.">
        <title>Thousands of microbial genomes shed light on interconnected biogeochemical processes in an aquifer system.</title>
        <authorList>
            <person name="Anantharaman K."/>
            <person name="Brown C.T."/>
            <person name="Hug L.A."/>
            <person name="Sharon I."/>
            <person name="Castelle C.J."/>
            <person name="Probst A.J."/>
            <person name="Thomas B.C."/>
            <person name="Singh A."/>
            <person name="Wilkins M.J."/>
            <person name="Karaoz U."/>
            <person name="Brodie E.L."/>
            <person name="Williams K.H."/>
            <person name="Hubbard S.S."/>
            <person name="Banfield J.F."/>
        </authorList>
    </citation>
    <scope>NUCLEOTIDE SEQUENCE [LARGE SCALE GENOMIC DNA]</scope>
</reference>
<sequence length="69" mass="7736">MASNLADKSAIAEVGIGYFDGEDMEIFIGTINGTIAKRPRGTRRLRLGRCIHPKWLYTNKSGNDRRGLR</sequence>
<organism evidence="1 2">
    <name type="scientific">candidate division WWE3 bacterium RIFCSPHIGHO2_01_FULL_35_17</name>
    <dbReference type="NCBI Taxonomy" id="1802614"/>
    <lineage>
        <taxon>Bacteria</taxon>
        <taxon>Katanobacteria</taxon>
    </lineage>
</organism>